<dbReference type="InParanoid" id="I7MAM5"/>
<dbReference type="KEGG" id="tet:TTHERM_00469320"/>
<accession>I7MAM5</accession>
<name>I7MAM5_TETTS</name>
<dbReference type="InterPro" id="IPR028008">
    <property type="entry name" value="DUF4441"/>
</dbReference>
<dbReference type="RefSeq" id="XP_001025128.2">
    <property type="nucleotide sequence ID" value="XM_001025128.2"/>
</dbReference>
<evidence type="ECO:0000313" key="1">
    <source>
        <dbReference type="EMBL" id="EAS04883.2"/>
    </source>
</evidence>
<sequence length="190" mass="22705">MSLSKENISLNFDQYTSNSNQETESFMDISPCMSKSASSYSSETRQQKIDKYLVTYQEMPSSECLEVFREQQKSNYLKNLIRSFNRFILDEGDSVIIECLDIYQKKCAQFRQQFKKFIKRRNINNSLVKDLILNDRFGILFKYYLEVYAVDWLKQSLKIVDVRYHIFYIVFLLRSYSDSSLLDTIKFYSK</sequence>
<dbReference type="EMBL" id="GG662441">
    <property type="protein sequence ID" value="EAS04883.2"/>
    <property type="molecule type" value="Genomic_DNA"/>
</dbReference>
<dbReference type="Proteomes" id="UP000009168">
    <property type="component" value="Unassembled WGS sequence"/>
</dbReference>
<dbReference type="Pfam" id="PF14536">
    <property type="entry name" value="DUF4441"/>
    <property type="match status" value="1"/>
</dbReference>
<organism evidence="1 2">
    <name type="scientific">Tetrahymena thermophila (strain SB210)</name>
    <dbReference type="NCBI Taxonomy" id="312017"/>
    <lineage>
        <taxon>Eukaryota</taxon>
        <taxon>Sar</taxon>
        <taxon>Alveolata</taxon>
        <taxon>Ciliophora</taxon>
        <taxon>Intramacronucleata</taxon>
        <taxon>Oligohymenophorea</taxon>
        <taxon>Hymenostomatida</taxon>
        <taxon>Tetrahymenina</taxon>
        <taxon>Tetrahymenidae</taxon>
        <taxon>Tetrahymena</taxon>
    </lineage>
</organism>
<evidence type="ECO:0000313" key="2">
    <source>
        <dbReference type="Proteomes" id="UP000009168"/>
    </source>
</evidence>
<gene>
    <name evidence="1" type="ORF">TTHERM_00469320</name>
</gene>
<dbReference type="AlphaFoldDB" id="I7MAM5"/>
<dbReference type="GeneID" id="7833670"/>
<keyword evidence="2" id="KW-1185">Reference proteome</keyword>
<protein>
    <submittedName>
        <fullName evidence="1">Uncharacterized protein</fullName>
    </submittedName>
</protein>
<reference evidence="2" key="1">
    <citation type="journal article" date="2006" name="PLoS Biol.">
        <title>Macronuclear genome sequence of the ciliate Tetrahymena thermophila, a model eukaryote.</title>
        <authorList>
            <person name="Eisen J.A."/>
            <person name="Coyne R.S."/>
            <person name="Wu M."/>
            <person name="Wu D."/>
            <person name="Thiagarajan M."/>
            <person name="Wortman J.R."/>
            <person name="Badger J.H."/>
            <person name="Ren Q."/>
            <person name="Amedeo P."/>
            <person name="Jones K.M."/>
            <person name="Tallon L.J."/>
            <person name="Delcher A.L."/>
            <person name="Salzberg S.L."/>
            <person name="Silva J.C."/>
            <person name="Haas B.J."/>
            <person name="Majoros W.H."/>
            <person name="Farzad M."/>
            <person name="Carlton J.M."/>
            <person name="Smith R.K. Jr."/>
            <person name="Garg J."/>
            <person name="Pearlman R.E."/>
            <person name="Karrer K.M."/>
            <person name="Sun L."/>
            <person name="Manning G."/>
            <person name="Elde N.C."/>
            <person name="Turkewitz A.P."/>
            <person name="Asai D.J."/>
            <person name="Wilkes D.E."/>
            <person name="Wang Y."/>
            <person name="Cai H."/>
            <person name="Collins K."/>
            <person name="Stewart B.A."/>
            <person name="Lee S.R."/>
            <person name="Wilamowska K."/>
            <person name="Weinberg Z."/>
            <person name="Ruzzo W.L."/>
            <person name="Wloga D."/>
            <person name="Gaertig J."/>
            <person name="Frankel J."/>
            <person name="Tsao C.-C."/>
            <person name="Gorovsky M.A."/>
            <person name="Keeling P.J."/>
            <person name="Waller R.F."/>
            <person name="Patron N.J."/>
            <person name="Cherry J.M."/>
            <person name="Stover N.A."/>
            <person name="Krieger C.J."/>
            <person name="del Toro C."/>
            <person name="Ryder H.F."/>
            <person name="Williamson S.C."/>
            <person name="Barbeau R.A."/>
            <person name="Hamilton E.P."/>
            <person name="Orias E."/>
        </authorList>
    </citation>
    <scope>NUCLEOTIDE SEQUENCE [LARGE SCALE GENOMIC DNA]</scope>
    <source>
        <strain evidence="2">SB210</strain>
    </source>
</reference>
<proteinExistence type="predicted"/>